<evidence type="ECO:0000256" key="1">
    <source>
        <dbReference type="ARBA" id="ARBA00004123"/>
    </source>
</evidence>
<dbReference type="PROSITE" id="PS51186">
    <property type="entry name" value="GNAT"/>
    <property type="match status" value="1"/>
</dbReference>
<evidence type="ECO:0000256" key="14">
    <source>
        <dbReference type="SAM" id="MobiDB-lite"/>
    </source>
</evidence>
<keyword evidence="11" id="KW-0539">Nucleus</keyword>
<evidence type="ECO:0000256" key="10">
    <source>
        <dbReference type="ARBA" id="ARBA00023212"/>
    </source>
</evidence>
<dbReference type="Gene3D" id="1.20.920.10">
    <property type="entry name" value="Bromodomain-like"/>
    <property type="match status" value="1"/>
</dbReference>
<keyword evidence="5" id="KW-0808">Transferase</keyword>
<name>A0A1B0DAB4_PHLPP</name>
<organism evidence="15 16">
    <name type="scientific">Phlebotomus papatasi</name>
    <name type="common">Sandfly</name>
    <dbReference type="NCBI Taxonomy" id="29031"/>
    <lineage>
        <taxon>Eukaryota</taxon>
        <taxon>Metazoa</taxon>
        <taxon>Ecdysozoa</taxon>
        <taxon>Arthropoda</taxon>
        <taxon>Hexapoda</taxon>
        <taxon>Insecta</taxon>
        <taxon>Pterygota</taxon>
        <taxon>Neoptera</taxon>
        <taxon>Endopterygota</taxon>
        <taxon>Diptera</taxon>
        <taxon>Nematocera</taxon>
        <taxon>Psychodoidea</taxon>
        <taxon>Psychodidae</taxon>
        <taxon>Phlebotomus</taxon>
        <taxon>Phlebotomus</taxon>
    </lineage>
</organism>
<dbReference type="Proteomes" id="UP000092462">
    <property type="component" value="Unassembled WGS sequence"/>
</dbReference>
<reference evidence="15" key="1">
    <citation type="submission" date="2022-08" db="UniProtKB">
        <authorList>
            <consortium name="EnsemblMetazoa"/>
        </authorList>
    </citation>
    <scope>IDENTIFICATION</scope>
    <source>
        <strain evidence="15">Israel</strain>
    </source>
</reference>
<dbReference type="EnsemblMetazoa" id="PPAI004619-RA">
    <property type="protein sequence ID" value="PPAI004619-PA"/>
    <property type="gene ID" value="PPAI004619"/>
</dbReference>
<keyword evidence="9" id="KW-0804">Transcription</keyword>
<dbReference type="Pfam" id="PF00583">
    <property type="entry name" value="Acetyltransf_1"/>
    <property type="match status" value="1"/>
</dbReference>
<dbReference type="PRINTS" id="PR00503">
    <property type="entry name" value="BROMODOMAIN"/>
</dbReference>
<comment type="subcellular location">
    <subcellularLocation>
        <location evidence="2">Cytoplasm</location>
        <location evidence="2">Cytoskeleton</location>
        <location evidence="2">Microtubule organizing center</location>
        <location evidence="2">Centrosome</location>
    </subcellularLocation>
    <subcellularLocation>
        <location evidence="1">Nucleus</location>
    </subcellularLocation>
</comment>
<evidence type="ECO:0000256" key="13">
    <source>
        <dbReference type="ARBA" id="ARBA00048940"/>
    </source>
</evidence>
<dbReference type="GO" id="GO:0043992">
    <property type="term" value="F:histone H3K9 acetyltransferase activity"/>
    <property type="evidence" value="ECO:0007669"/>
    <property type="project" value="UniProtKB-ARBA"/>
</dbReference>
<dbReference type="GO" id="GO:0045944">
    <property type="term" value="P:positive regulation of transcription by RNA polymerase II"/>
    <property type="evidence" value="ECO:0007669"/>
    <property type="project" value="TreeGrafter"/>
</dbReference>
<evidence type="ECO:0000256" key="5">
    <source>
        <dbReference type="ARBA" id="ARBA00022679"/>
    </source>
</evidence>
<dbReference type="Pfam" id="PF06466">
    <property type="entry name" value="PCAF_N"/>
    <property type="match status" value="1"/>
</dbReference>
<evidence type="ECO:0000256" key="6">
    <source>
        <dbReference type="ARBA" id="ARBA00023015"/>
    </source>
</evidence>
<keyword evidence="12" id="KW-0012">Acyltransferase</keyword>
<evidence type="ECO:0000256" key="11">
    <source>
        <dbReference type="ARBA" id="ARBA00023242"/>
    </source>
</evidence>
<dbReference type="SUPFAM" id="SSF55729">
    <property type="entry name" value="Acyl-CoA N-acyltransferases (Nat)"/>
    <property type="match status" value="1"/>
</dbReference>
<feature type="compositionally biased region" description="Low complexity" evidence="14">
    <location>
        <begin position="168"/>
        <end position="178"/>
    </location>
</feature>
<dbReference type="SUPFAM" id="SSF47370">
    <property type="entry name" value="Bromodomain"/>
    <property type="match status" value="1"/>
</dbReference>
<keyword evidence="10" id="KW-0206">Cytoskeleton</keyword>
<dbReference type="InterPro" id="IPR016181">
    <property type="entry name" value="Acyl_CoA_acyltransferase"/>
</dbReference>
<evidence type="ECO:0000256" key="2">
    <source>
        <dbReference type="ARBA" id="ARBA00004300"/>
    </source>
</evidence>
<dbReference type="EC" id="2.3.1.48" evidence="4"/>
<keyword evidence="10" id="KW-0963">Cytoplasm</keyword>
<dbReference type="PANTHER" id="PTHR45750:SF3">
    <property type="entry name" value="HISTONE ACETYLTRANSFERASE"/>
    <property type="match status" value="1"/>
</dbReference>
<dbReference type="PANTHER" id="PTHR45750">
    <property type="entry name" value="GH11602P"/>
    <property type="match status" value="1"/>
</dbReference>
<dbReference type="GO" id="GO:0140672">
    <property type="term" value="C:ATAC complex"/>
    <property type="evidence" value="ECO:0007669"/>
    <property type="project" value="TreeGrafter"/>
</dbReference>
<dbReference type="Pfam" id="PF00439">
    <property type="entry name" value="Bromodomain"/>
    <property type="match status" value="1"/>
</dbReference>
<dbReference type="InterPro" id="IPR037800">
    <property type="entry name" value="GCN5"/>
</dbReference>
<dbReference type="SMART" id="SM00297">
    <property type="entry name" value="BROMO"/>
    <property type="match status" value="1"/>
</dbReference>
<keyword evidence="7" id="KW-0103">Bromodomain</keyword>
<keyword evidence="16" id="KW-1185">Reference proteome</keyword>
<dbReference type="InterPro" id="IPR009464">
    <property type="entry name" value="PCAF_N"/>
</dbReference>
<evidence type="ECO:0000256" key="8">
    <source>
        <dbReference type="ARBA" id="ARBA00023159"/>
    </source>
</evidence>
<dbReference type="GO" id="GO:0005634">
    <property type="term" value="C:nucleus"/>
    <property type="evidence" value="ECO:0007669"/>
    <property type="project" value="UniProtKB-SubCell"/>
</dbReference>
<dbReference type="CDD" id="cd04301">
    <property type="entry name" value="NAT_SF"/>
    <property type="match status" value="1"/>
</dbReference>
<evidence type="ECO:0000256" key="3">
    <source>
        <dbReference type="ARBA" id="ARBA00008607"/>
    </source>
</evidence>
<dbReference type="InterPro" id="IPR000182">
    <property type="entry name" value="GNAT_dom"/>
</dbReference>
<evidence type="ECO:0000256" key="9">
    <source>
        <dbReference type="ARBA" id="ARBA00023163"/>
    </source>
</evidence>
<keyword evidence="8" id="KW-0010">Activator</keyword>
<dbReference type="Gene3D" id="3.40.630.30">
    <property type="match status" value="1"/>
</dbReference>
<dbReference type="PROSITE" id="PS50014">
    <property type="entry name" value="BROMODOMAIN_2"/>
    <property type="match status" value="1"/>
</dbReference>
<protein>
    <recommendedName>
        <fullName evidence="4">histone acetyltransferase</fullName>
        <ecNumber evidence="4">2.3.1.48</ecNumber>
    </recommendedName>
</protein>
<keyword evidence="6" id="KW-0805">Transcription regulation</keyword>
<feature type="region of interest" description="Disordered" evidence="14">
    <location>
        <begin position="163"/>
        <end position="188"/>
    </location>
</feature>
<evidence type="ECO:0000313" key="15">
    <source>
        <dbReference type="EnsemblMetazoa" id="PPAI004619-PA"/>
    </source>
</evidence>
<evidence type="ECO:0000256" key="12">
    <source>
        <dbReference type="ARBA" id="ARBA00023315"/>
    </source>
</evidence>
<comment type="catalytic activity">
    <reaction evidence="13">
        <text>L-lysyl-[histone] + acetyl-CoA = N(6)-acetyl-L-lysyl-[histone] + CoA + H(+)</text>
        <dbReference type="Rhea" id="RHEA:21992"/>
        <dbReference type="Rhea" id="RHEA-COMP:9845"/>
        <dbReference type="Rhea" id="RHEA-COMP:11338"/>
        <dbReference type="ChEBI" id="CHEBI:15378"/>
        <dbReference type="ChEBI" id="CHEBI:29969"/>
        <dbReference type="ChEBI" id="CHEBI:57287"/>
        <dbReference type="ChEBI" id="CHEBI:57288"/>
        <dbReference type="ChEBI" id="CHEBI:61930"/>
        <dbReference type="EC" id="2.3.1.48"/>
    </reaction>
    <physiologicalReaction direction="left-to-right" evidence="13">
        <dbReference type="Rhea" id="RHEA:21993"/>
    </physiologicalReaction>
</comment>
<dbReference type="AlphaFoldDB" id="A0A1B0DAB4"/>
<dbReference type="GO" id="GO:0005813">
    <property type="term" value="C:centrosome"/>
    <property type="evidence" value="ECO:0007669"/>
    <property type="project" value="UniProtKB-SubCell"/>
</dbReference>
<comment type="similarity">
    <text evidence="3">Belongs to the acetyltransferase family. GCN5 subfamily.</text>
</comment>
<evidence type="ECO:0000313" key="16">
    <source>
        <dbReference type="Proteomes" id="UP000092462"/>
    </source>
</evidence>
<accession>A0A1B0DAB4</accession>
<dbReference type="InterPro" id="IPR036427">
    <property type="entry name" value="Bromodomain-like_sf"/>
</dbReference>
<dbReference type="FunFam" id="3.40.630.30:FF:000004">
    <property type="entry name" value="Histone acetyltransferase KAT2A"/>
    <property type="match status" value="1"/>
</dbReference>
<sequence length="540" mass="62224">MFKAITNFVFFKFHHLSQAEFHTMSEVARTFLNCLNQWNFEAPSVRGRDLSHEDASTYKINYMRWLMFCHVPAFCNSLPHYETSVAFGRTLLRAVFQFVSHQLLYKCRTEKDRMPMEKRLLLMHMPKFLDALKHEVINEESPIWDPTYKPAVSLLLQRTANAKRQHEAAASPSSAARRATAEGSQTKKYKYSNDVEDLSNEAVIQAMRNISDSKNNRNNEVVFPVNAPRDEAAKTKESRREIELHIVGNSLSHPVSKQSMIWLLGLHSVFAHQLPGMPRDYISRLVFDPKHKTLALIEEGRPIGGICFRTFATQGFTEIVFCAVTGDKQVKGYGTHLMNHLKDYSIQQGIKHFLTYADEFAIGYFKKQGFSKDIKVARPIYQGYIKEYDGATLMHCELHPSIVYTQFSSVIRRQKDIVTELIAQRQHEVQKIRPGLTCFKEGVRSIPVESIPGLREVGWRPVARAQRQARPLEESVDPEKLAQTLATVLVAVRQHTAAWPFQEPVNQAEVTDYYEHIKYPMDLKTMGERLKKGYYYQKES</sequence>
<evidence type="ECO:0000256" key="7">
    <source>
        <dbReference type="ARBA" id="ARBA00023117"/>
    </source>
</evidence>
<evidence type="ECO:0000256" key="4">
    <source>
        <dbReference type="ARBA" id="ARBA00013184"/>
    </source>
</evidence>
<dbReference type="VEuPathDB" id="VectorBase:PPAPM1_005546"/>
<dbReference type="VEuPathDB" id="VectorBase:PPAI004619"/>
<proteinExistence type="inferred from homology"/>
<dbReference type="InterPro" id="IPR001487">
    <property type="entry name" value="Bromodomain"/>
</dbReference>
<dbReference type="EMBL" id="AJVK01028988">
    <property type="status" value="NOT_ANNOTATED_CDS"/>
    <property type="molecule type" value="Genomic_DNA"/>
</dbReference>